<dbReference type="Gene3D" id="1.10.260.40">
    <property type="entry name" value="lambda repressor-like DNA-binding domains"/>
    <property type="match status" value="1"/>
</dbReference>
<dbReference type="EMBL" id="LIZX01000061">
    <property type="protein sequence ID" value="KPJ67736.1"/>
    <property type="molecule type" value="Genomic_DNA"/>
</dbReference>
<dbReference type="Pfam" id="PF01381">
    <property type="entry name" value="HTH_3"/>
    <property type="match status" value="1"/>
</dbReference>
<protein>
    <recommendedName>
        <fullName evidence="2">HTH cro/C1-type domain-containing protein</fullName>
    </recommendedName>
</protein>
<dbReference type="AlphaFoldDB" id="A0A0S7XZ64"/>
<dbReference type="GO" id="GO:0003677">
    <property type="term" value="F:DNA binding"/>
    <property type="evidence" value="ECO:0007669"/>
    <property type="project" value="UniProtKB-KW"/>
</dbReference>
<evidence type="ECO:0000313" key="4">
    <source>
        <dbReference type="Proteomes" id="UP000051861"/>
    </source>
</evidence>
<dbReference type="InterPro" id="IPR001387">
    <property type="entry name" value="Cro/C1-type_HTH"/>
</dbReference>
<dbReference type="SMART" id="SM00530">
    <property type="entry name" value="HTH_XRE"/>
    <property type="match status" value="1"/>
</dbReference>
<sequence length="68" mass="7540">MSVFYRKLGEKIKKTRKSLGLSQERVAKSLGINRVAISQIESGDRKITAEEVARLSKILNVPSNILLG</sequence>
<gene>
    <name evidence="3" type="ORF">AMJ44_07090</name>
</gene>
<evidence type="ECO:0000259" key="2">
    <source>
        <dbReference type="PROSITE" id="PS50943"/>
    </source>
</evidence>
<accession>A0A0S7XZ64</accession>
<dbReference type="PANTHER" id="PTHR46558">
    <property type="entry name" value="TRACRIPTIONAL REGULATORY PROTEIN-RELATED-RELATED"/>
    <property type="match status" value="1"/>
</dbReference>
<dbReference type="PROSITE" id="PS50943">
    <property type="entry name" value="HTH_CROC1"/>
    <property type="match status" value="1"/>
</dbReference>
<reference evidence="3 4" key="1">
    <citation type="journal article" date="2015" name="Microbiome">
        <title>Genomic resolution of linkages in carbon, nitrogen, and sulfur cycling among widespread estuary sediment bacteria.</title>
        <authorList>
            <person name="Baker B.J."/>
            <person name="Lazar C.S."/>
            <person name="Teske A.P."/>
            <person name="Dick G.J."/>
        </authorList>
    </citation>
    <scope>NUCLEOTIDE SEQUENCE [LARGE SCALE GENOMIC DNA]</scope>
    <source>
        <strain evidence="3">DG_54_3</strain>
    </source>
</reference>
<proteinExistence type="predicted"/>
<evidence type="ECO:0000313" key="3">
    <source>
        <dbReference type="EMBL" id="KPJ67736.1"/>
    </source>
</evidence>
<keyword evidence="1" id="KW-0238">DNA-binding</keyword>
<comment type="caution">
    <text evidence="3">The sequence shown here is derived from an EMBL/GenBank/DDBJ whole genome shotgun (WGS) entry which is preliminary data.</text>
</comment>
<organism evidence="3 4">
    <name type="scientific">candidate division WOR-1 bacterium DG_54_3</name>
    <dbReference type="NCBI Taxonomy" id="1703775"/>
    <lineage>
        <taxon>Bacteria</taxon>
        <taxon>Bacillati</taxon>
        <taxon>Saganbacteria</taxon>
    </lineage>
</organism>
<feature type="domain" description="HTH cro/C1-type" evidence="2">
    <location>
        <begin position="12"/>
        <end position="66"/>
    </location>
</feature>
<dbReference type="SUPFAM" id="SSF47413">
    <property type="entry name" value="lambda repressor-like DNA-binding domains"/>
    <property type="match status" value="1"/>
</dbReference>
<dbReference type="PANTHER" id="PTHR46558:SF4">
    <property type="entry name" value="DNA-BIDING PHAGE PROTEIN"/>
    <property type="match status" value="1"/>
</dbReference>
<dbReference type="Proteomes" id="UP000051861">
    <property type="component" value="Unassembled WGS sequence"/>
</dbReference>
<feature type="non-terminal residue" evidence="3">
    <location>
        <position position="68"/>
    </location>
</feature>
<name>A0A0S7XZ64_UNCSA</name>
<evidence type="ECO:0000256" key="1">
    <source>
        <dbReference type="ARBA" id="ARBA00023125"/>
    </source>
</evidence>
<dbReference type="InterPro" id="IPR010982">
    <property type="entry name" value="Lambda_DNA-bd_dom_sf"/>
</dbReference>
<dbReference type="CDD" id="cd00093">
    <property type="entry name" value="HTH_XRE"/>
    <property type="match status" value="1"/>
</dbReference>